<dbReference type="InterPro" id="IPR009057">
    <property type="entry name" value="Homeodomain-like_sf"/>
</dbReference>
<proteinExistence type="predicted"/>
<dbReference type="SUPFAM" id="SSF46689">
    <property type="entry name" value="Homeodomain-like"/>
    <property type="match status" value="2"/>
</dbReference>
<keyword evidence="3" id="KW-0804">Transcription</keyword>
<evidence type="ECO:0000256" key="4">
    <source>
        <dbReference type="SAM" id="MobiDB-lite"/>
    </source>
</evidence>
<dbReference type="InterPro" id="IPR020449">
    <property type="entry name" value="Tscrpt_reg_AraC-type_HTH"/>
</dbReference>
<dbReference type="Gene3D" id="1.10.10.60">
    <property type="entry name" value="Homeodomain-like"/>
    <property type="match status" value="2"/>
</dbReference>
<dbReference type="SMART" id="SM00342">
    <property type="entry name" value="HTH_ARAC"/>
    <property type="match status" value="1"/>
</dbReference>
<dbReference type="EMBL" id="JAQQAL010000014">
    <property type="protein sequence ID" value="MDC7226609.1"/>
    <property type="molecule type" value="Genomic_DNA"/>
</dbReference>
<dbReference type="GO" id="GO:0043565">
    <property type="term" value="F:sequence-specific DNA binding"/>
    <property type="evidence" value="ECO:0007669"/>
    <property type="project" value="InterPro"/>
</dbReference>
<evidence type="ECO:0000256" key="2">
    <source>
        <dbReference type="ARBA" id="ARBA00023125"/>
    </source>
</evidence>
<dbReference type="PANTHER" id="PTHR43280:SF28">
    <property type="entry name" value="HTH-TYPE TRANSCRIPTIONAL ACTIVATOR RHAS"/>
    <property type="match status" value="1"/>
</dbReference>
<dbReference type="Proteomes" id="UP001221217">
    <property type="component" value="Unassembled WGS sequence"/>
</dbReference>
<sequence>MELDSFFEKAVAAAEHYSLSTGINCAVIDLEGAIVGGSRSPGQGQEFCRQLEKIFPGNELNCNQVHRYGSYQAERFGGKYMFFCPMSLLHWTSPLYRDGSVVGSLICGPALIIDSEDFIRNDLISGKNLPASEVFRLMKLAADIPSVTTERSRSLSELLFVTASGISELDRIEFQIHQENSEQQKEISEYIQYIKQMENSEAEISRYPFEKETDLIDHIENGETNHARAVLNEILGNVFFAAGGDLKVVRARVLELVVLLSRAAVRGGADAEQIFGMNYQYINRINSFTSVEAIASWLSRIIVKFSELVFDMREIKHADAIQGAMQFVRENFQNKISLDEAAAYVNLSPSYLSKLFKKELDQNFNAYLNQVRVEKSKNYLLNTEIPLVDIAGMCGFEDQSYFSKVFKKFTGNSPGKFRETRGRRESDTHEIHSEN</sequence>
<dbReference type="GO" id="GO:0003700">
    <property type="term" value="F:DNA-binding transcription factor activity"/>
    <property type="evidence" value="ECO:0007669"/>
    <property type="project" value="InterPro"/>
</dbReference>
<dbReference type="Pfam" id="PF12833">
    <property type="entry name" value="HTH_18"/>
    <property type="match status" value="1"/>
</dbReference>
<dbReference type="Pfam" id="PF10114">
    <property type="entry name" value="PocR"/>
    <property type="match status" value="1"/>
</dbReference>
<evidence type="ECO:0000313" key="7">
    <source>
        <dbReference type="Proteomes" id="UP001221217"/>
    </source>
</evidence>
<name>A0AAJ1MNN9_9SPIO</name>
<dbReference type="AlphaFoldDB" id="A0AAJ1MNN9"/>
<evidence type="ECO:0000313" key="6">
    <source>
        <dbReference type="EMBL" id="MDC7226609.1"/>
    </source>
</evidence>
<reference evidence="6 7" key="1">
    <citation type="submission" date="2022-12" db="EMBL/GenBank/DDBJ databases">
        <title>Metagenome assembled genome from gulf of manar.</title>
        <authorList>
            <person name="Kohli P."/>
            <person name="Pk S."/>
            <person name="Venkata Ramana C."/>
            <person name="Sasikala C."/>
        </authorList>
    </citation>
    <scope>NUCLEOTIDE SEQUENCE [LARGE SCALE GENOMIC DNA]</scope>
    <source>
        <strain evidence="6">JB008</strain>
    </source>
</reference>
<evidence type="ECO:0000259" key="5">
    <source>
        <dbReference type="PROSITE" id="PS01124"/>
    </source>
</evidence>
<dbReference type="InterPro" id="IPR018060">
    <property type="entry name" value="HTH_AraC"/>
</dbReference>
<comment type="caution">
    <text evidence="6">The sequence shown here is derived from an EMBL/GenBank/DDBJ whole genome shotgun (WGS) entry which is preliminary data.</text>
</comment>
<keyword evidence="2" id="KW-0238">DNA-binding</keyword>
<organism evidence="6 7">
    <name type="scientific">Candidatus Thalassospirochaeta sargassi</name>
    <dbReference type="NCBI Taxonomy" id="3119039"/>
    <lineage>
        <taxon>Bacteria</taxon>
        <taxon>Pseudomonadati</taxon>
        <taxon>Spirochaetota</taxon>
        <taxon>Spirochaetia</taxon>
        <taxon>Spirochaetales</taxon>
        <taxon>Spirochaetaceae</taxon>
        <taxon>Candidatus Thalassospirochaeta</taxon>
    </lineage>
</organism>
<evidence type="ECO:0000256" key="3">
    <source>
        <dbReference type="ARBA" id="ARBA00023163"/>
    </source>
</evidence>
<gene>
    <name evidence="6" type="ORF">PQJ61_07575</name>
</gene>
<protein>
    <submittedName>
        <fullName evidence="6">Helix-turn-helix domain-containing protein</fullName>
    </submittedName>
</protein>
<keyword evidence="1" id="KW-0805">Transcription regulation</keyword>
<dbReference type="InterPro" id="IPR018771">
    <property type="entry name" value="PocR_dom"/>
</dbReference>
<accession>A0AAJ1MNN9</accession>
<dbReference type="PROSITE" id="PS01124">
    <property type="entry name" value="HTH_ARAC_FAMILY_2"/>
    <property type="match status" value="1"/>
</dbReference>
<evidence type="ECO:0000256" key="1">
    <source>
        <dbReference type="ARBA" id="ARBA00023015"/>
    </source>
</evidence>
<dbReference type="PRINTS" id="PR00032">
    <property type="entry name" value="HTHARAC"/>
</dbReference>
<feature type="region of interest" description="Disordered" evidence="4">
    <location>
        <begin position="416"/>
        <end position="435"/>
    </location>
</feature>
<dbReference type="PANTHER" id="PTHR43280">
    <property type="entry name" value="ARAC-FAMILY TRANSCRIPTIONAL REGULATOR"/>
    <property type="match status" value="1"/>
</dbReference>
<feature type="domain" description="HTH araC/xylS-type" evidence="5">
    <location>
        <begin position="322"/>
        <end position="420"/>
    </location>
</feature>